<dbReference type="GO" id="GO:0005136">
    <property type="term" value="F:interleukin-4 receptor binding"/>
    <property type="evidence" value="ECO:0007669"/>
    <property type="project" value="InterPro"/>
</dbReference>
<proteinExistence type="evidence at transcript level"/>
<dbReference type="InterPro" id="IPR009079">
    <property type="entry name" value="4_helix_cytokine-like_core"/>
</dbReference>
<keyword evidence="5" id="KW-0732">Signal</keyword>
<dbReference type="GO" id="GO:0008083">
    <property type="term" value="F:growth factor activity"/>
    <property type="evidence" value="ECO:0007669"/>
    <property type="project" value="InterPro"/>
</dbReference>
<feature type="chain" id="PRO_5024338975" description="Interleukin-4" evidence="5">
    <location>
        <begin position="17"/>
        <end position="135"/>
    </location>
</feature>
<evidence type="ECO:0000313" key="6">
    <source>
        <dbReference type="EMBL" id="QGD14191.1"/>
    </source>
</evidence>
<evidence type="ECO:0000256" key="1">
    <source>
        <dbReference type="ARBA" id="ARBA00019467"/>
    </source>
</evidence>
<keyword evidence="2" id="KW-0075">B-cell activation</keyword>
<dbReference type="GO" id="GO:0005576">
    <property type="term" value="C:extracellular region"/>
    <property type="evidence" value="ECO:0007669"/>
    <property type="project" value="InterPro"/>
</dbReference>
<dbReference type="Pfam" id="PF00727">
    <property type="entry name" value="IL4"/>
    <property type="match status" value="1"/>
</dbReference>
<dbReference type="GO" id="GO:0042113">
    <property type="term" value="P:B cell activation"/>
    <property type="evidence" value="ECO:0007669"/>
    <property type="project" value="UniProtKB-KW"/>
</dbReference>
<organism evidence="6">
    <name type="scientific">Ctenopharyngodon idella</name>
    <name type="common">Grass carp</name>
    <name type="synonym">Leuciscus idella</name>
    <dbReference type="NCBI Taxonomy" id="7959"/>
    <lineage>
        <taxon>Eukaryota</taxon>
        <taxon>Metazoa</taxon>
        <taxon>Chordata</taxon>
        <taxon>Craniata</taxon>
        <taxon>Vertebrata</taxon>
        <taxon>Euteleostomi</taxon>
        <taxon>Actinopterygii</taxon>
        <taxon>Neopterygii</taxon>
        <taxon>Teleostei</taxon>
        <taxon>Ostariophysi</taxon>
        <taxon>Cypriniformes</taxon>
        <taxon>Xenocyprididae</taxon>
        <taxon>Xenocypridinae</taxon>
        <taxon>Ctenopharyngodon</taxon>
    </lineage>
</organism>
<name>A0A5Q1NAK4_CTEID</name>
<dbReference type="InterPro" id="IPR001325">
    <property type="entry name" value="IL-4/IL-13"/>
</dbReference>
<reference evidence="6" key="1">
    <citation type="submission" date="2019-04" db="EMBL/GenBank/DDBJ databases">
        <title>Identification and functional analysis of two IL-4/13 homologues in grass carp Ctenopharyngodon idella.</title>
        <authorList>
            <person name="Jiang X."/>
            <person name="Zou J."/>
            <person name="Gao Q."/>
        </authorList>
    </citation>
    <scope>NUCLEOTIDE SEQUENCE</scope>
</reference>
<feature type="signal peptide" evidence="5">
    <location>
        <begin position="1"/>
        <end position="16"/>
    </location>
</feature>
<evidence type="ECO:0000256" key="4">
    <source>
        <dbReference type="ARBA" id="ARBA00031287"/>
    </source>
</evidence>
<evidence type="ECO:0000256" key="2">
    <source>
        <dbReference type="ARBA" id="ARBA00022936"/>
    </source>
</evidence>
<sequence>MRTFLLLALTFVAVNGSQPDLRKTLLKDIIVFVNQTLHNHSEKNLKQFVRDIFQSVRCSDEALCQAAKVLNGVHLNTDPNNMIYRNLFTYADLTVHRNCSVTASEEHPVKDFLKKIKDCCQLLYSKPVSRPKRVK</sequence>
<dbReference type="AlphaFoldDB" id="A0A5Q1NAK4"/>
<dbReference type="InterPro" id="IPR002354">
    <property type="entry name" value="IL-4"/>
</dbReference>
<dbReference type="SMART" id="SM00190">
    <property type="entry name" value="IL4_13"/>
    <property type="match status" value="1"/>
</dbReference>
<dbReference type="GO" id="GO:0006955">
    <property type="term" value="P:immune response"/>
    <property type="evidence" value="ECO:0007669"/>
    <property type="project" value="InterPro"/>
</dbReference>
<dbReference type="Gene3D" id="1.20.1250.10">
    <property type="match status" value="1"/>
</dbReference>
<evidence type="ECO:0000256" key="5">
    <source>
        <dbReference type="SAM" id="SignalP"/>
    </source>
</evidence>
<dbReference type="EMBL" id="MK799653">
    <property type="protein sequence ID" value="QGD14191.1"/>
    <property type="molecule type" value="mRNA"/>
</dbReference>
<dbReference type="SUPFAM" id="SSF47266">
    <property type="entry name" value="4-helical cytokines"/>
    <property type="match status" value="1"/>
</dbReference>
<evidence type="ECO:0000256" key="3">
    <source>
        <dbReference type="ARBA" id="ARBA00030247"/>
    </source>
</evidence>
<accession>A0A5Q1NAK4</accession>
<protein>
    <recommendedName>
        <fullName evidence="1">Interleukin-4</fullName>
    </recommendedName>
    <alternativeName>
        <fullName evidence="4">B-cell stimulatory factor 1</fullName>
    </alternativeName>
    <alternativeName>
        <fullName evidence="3">Lymphocyte stimulatory factor 1</fullName>
    </alternativeName>
</protein>